<comment type="caution">
    <text evidence="1">The sequence shown here is derived from an EMBL/GenBank/DDBJ whole genome shotgun (WGS) entry which is preliminary data.</text>
</comment>
<dbReference type="AlphaFoldDB" id="A0A8T6QGW8"/>
<feature type="non-terminal residue" evidence="1">
    <location>
        <position position="1"/>
    </location>
</feature>
<proteinExistence type="predicted"/>
<dbReference type="EMBL" id="JAAGYP010000580">
    <property type="protein sequence ID" value="NEN74196.1"/>
    <property type="molecule type" value="Genomic_DNA"/>
</dbReference>
<organism evidence="1 2">
    <name type="scientific">Escherichia coli</name>
    <dbReference type="NCBI Taxonomy" id="562"/>
    <lineage>
        <taxon>Bacteria</taxon>
        <taxon>Pseudomonadati</taxon>
        <taxon>Pseudomonadota</taxon>
        <taxon>Gammaproteobacteria</taxon>
        <taxon>Enterobacterales</taxon>
        <taxon>Enterobacteriaceae</taxon>
        <taxon>Escherichia</taxon>
    </lineage>
</organism>
<evidence type="ECO:0000313" key="1">
    <source>
        <dbReference type="EMBL" id="NEN74196.1"/>
    </source>
</evidence>
<protein>
    <submittedName>
        <fullName evidence="1">Antiterminator</fullName>
    </submittedName>
</protein>
<gene>
    <name evidence="1" type="ORF">G3W53_30200</name>
</gene>
<sequence>EALLFVMRTRSKQKAAFSKQSVAKVD</sequence>
<name>A0A8T6QGW8_ECOLX</name>
<reference evidence="1 2" key="1">
    <citation type="submission" date="2020-02" db="EMBL/GenBank/DDBJ databases">
        <authorList>
            <person name="Subbiah M."/>
            <person name="Call D."/>
        </authorList>
    </citation>
    <scope>NUCLEOTIDE SEQUENCE [LARGE SCALE GENOMIC DNA]</scope>
    <source>
        <strain evidence="1 2">8375wB1</strain>
    </source>
</reference>
<dbReference type="Proteomes" id="UP000471360">
    <property type="component" value="Unassembled WGS sequence"/>
</dbReference>
<evidence type="ECO:0000313" key="2">
    <source>
        <dbReference type="Proteomes" id="UP000471360"/>
    </source>
</evidence>
<accession>A0A8T6QGW8</accession>